<dbReference type="Proteomes" id="UP001054902">
    <property type="component" value="Unassembled WGS sequence"/>
</dbReference>
<feature type="compositionally biased region" description="Acidic residues" evidence="1">
    <location>
        <begin position="425"/>
        <end position="434"/>
    </location>
</feature>
<feature type="region of interest" description="Disordered" evidence="1">
    <location>
        <begin position="1061"/>
        <end position="1113"/>
    </location>
</feature>
<evidence type="ECO:0000313" key="3">
    <source>
        <dbReference type="Proteomes" id="UP001054902"/>
    </source>
</evidence>
<feature type="compositionally biased region" description="Polar residues" evidence="1">
    <location>
        <begin position="405"/>
        <end position="414"/>
    </location>
</feature>
<accession>A0AAD3DCV0</accession>
<evidence type="ECO:0000256" key="1">
    <source>
        <dbReference type="SAM" id="MobiDB-lite"/>
    </source>
</evidence>
<feature type="compositionally biased region" description="Basic and acidic residues" evidence="1">
    <location>
        <begin position="1245"/>
        <end position="1255"/>
    </location>
</feature>
<feature type="compositionally biased region" description="Low complexity" evidence="1">
    <location>
        <begin position="1193"/>
        <end position="1204"/>
    </location>
</feature>
<feature type="compositionally biased region" description="Basic and acidic residues" evidence="1">
    <location>
        <begin position="1213"/>
        <end position="1229"/>
    </location>
</feature>
<feature type="compositionally biased region" description="Basic residues" evidence="1">
    <location>
        <begin position="85"/>
        <end position="102"/>
    </location>
</feature>
<feature type="compositionally biased region" description="Low complexity" evidence="1">
    <location>
        <begin position="1235"/>
        <end position="1244"/>
    </location>
</feature>
<feature type="region of interest" description="Disordered" evidence="1">
    <location>
        <begin position="397"/>
        <end position="542"/>
    </location>
</feature>
<feature type="region of interest" description="Disordered" evidence="1">
    <location>
        <begin position="55"/>
        <end position="210"/>
    </location>
</feature>
<feature type="compositionally biased region" description="Acidic residues" evidence="1">
    <location>
        <begin position="930"/>
        <end position="940"/>
    </location>
</feature>
<name>A0AAD3DCV0_9STRA</name>
<feature type="compositionally biased region" description="Acidic residues" evidence="1">
    <location>
        <begin position="310"/>
        <end position="324"/>
    </location>
</feature>
<feature type="compositionally biased region" description="Low complexity" evidence="1">
    <location>
        <begin position="1"/>
        <end position="17"/>
    </location>
</feature>
<feature type="compositionally biased region" description="Polar residues" evidence="1">
    <location>
        <begin position="913"/>
        <end position="924"/>
    </location>
</feature>
<feature type="compositionally biased region" description="Basic and acidic residues" evidence="1">
    <location>
        <begin position="1012"/>
        <end position="1022"/>
    </location>
</feature>
<feature type="compositionally biased region" description="Basic and acidic residues" evidence="1">
    <location>
        <begin position="594"/>
        <end position="609"/>
    </location>
</feature>
<sequence>MAPMSNAAAVNGAAPTAITPSPSNKSKFRGIRLNRTISRDKAACEFYDEKYLDEGELPSLGTGRKINTASIQTQEEPAAVVTPSHRSKTPKHKNKFSLKKKKDKESKKDKKEKKTGGGLLKRRNEVVIEGRELSPDSKRKHKAFWSQMNTGDESSSDEDVPEDEKKNVEKVQVLQTPKPVTRGRTTTPVRGRAITPRNIEVAETQKEESTAQGIMGVITDLCTDCGWGGDEKKAAPRVEPDYVADLTNQIPVEEEEESVNRDRAIFDGDEATMDSITFDSRASDQKYVNHTDACENTAIEVEYYDAGVPDDEITDEHNEDDQDGEYSNGFLQLNTSGDVAAFARPNSNRAVSDVGGSNFTSPDSAYMLSKSKSWSNQDKNAYLQAMAKKAKEDFLKKKNGGLNETMETANISVDNSERIRNANDDSNDSVDSIDDVLGSLDKKESTPLASKSFDSNFVSPRTALRTRNMGDDDSDSPNNISDLEGEYENSPEKNDSSSDISKPLMLNKVKSDLPEASSEGKKSRFAALSNSPKSRGNKDKSLEDAYELGSKGSIISFGKKKKAKRGNFYQIGDEDEETEAEYPVAPRSTTRSIQFEEEKKHDEKSRPGDDIFDFDQNESFVDTPEKEAPFGTVKLDPKEDSCDVSVLGHSLAYGGDGASTVITARSMYTTGTNATNFSTSTRRRHRGAAKSRVSKDSSESQRPSGWLDSIKAAAEKNNRRWDPKIGWVDYVEPGDQKEKESKFNSGGRIGRLKAPKLKKEGDDSSSFVSESPSVSSNVPFPESWKKDRDSMIVDDDGNASAMTEVISNNKRQNVQTREKVVNARRALNLHADNTIEEGDEEDSSDSDSSDSDSTSSTEDMEVQEKGKLFQWIGKGTDDKESSIRTGIESQVDKSHEPSDHQSLGQDSDGGFEQNHSSFDFSATESGKEEDVGENDGFEVIEDSKGKKLESSLSRRSEVNREGSASKIGKELDEVGMKVNQLKSPTFKPSPGDGDRSVSSHASKSSRVQEWLQKVEDDKKKDNVSGNAKDLGQSTLFVSAVDDESTFEYKKRTTEYNDDDSVFEFDGEQKSKTYRRKQGEKAAPHFTTSTKDKKVDDMNDTMSEITSPSEVMSEADMNKSPYQNFMKRLNACSAPVFEEFDNGQSMPQAHLAFMRGKSGNESGDSGIMGMIKNQTFCGSPENVHEGGLPPRAPSSTGSGTKKTSGIANKYLQSIKEKSVQEPVKSEENVPLKRNISSGSSSSVKSESWKKFLEKRNKALRSSGGSVASGSSRSATEYASSKVNEVMERIARESRSRDESEITLERDSRAKSAMRLRPPSSSNLPRSLSTGRARPKPYMPRTQAGKDNAARAAEDLAAAKVEAMMSMMSDSHLEQGEI</sequence>
<feature type="compositionally biased region" description="Basic and acidic residues" evidence="1">
    <location>
        <begin position="1066"/>
        <end position="1082"/>
    </location>
</feature>
<feature type="region of interest" description="Disordered" evidence="1">
    <location>
        <begin position="1176"/>
        <end position="1349"/>
    </location>
</feature>
<feature type="compositionally biased region" description="Basic and acidic residues" evidence="1">
    <location>
        <begin position="509"/>
        <end position="522"/>
    </location>
</feature>
<feature type="compositionally biased region" description="Polar residues" evidence="1">
    <location>
        <begin position="671"/>
        <end position="680"/>
    </location>
</feature>
<feature type="compositionally biased region" description="Low complexity" evidence="1">
    <location>
        <begin position="1313"/>
        <end position="1327"/>
    </location>
</feature>
<feature type="region of interest" description="Disordered" evidence="1">
    <location>
        <begin position="731"/>
        <end position="1028"/>
    </location>
</feature>
<feature type="compositionally biased region" description="Low complexity" evidence="1">
    <location>
        <begin position="179"/>
        <end position="192"/>
    </location>
</feature>
<feature type="compositionally biased region" description="Polar residues" evidence="1">
    <location>
        <begin position="65"/>
        <end position="75"/>
    </location>
</feature>
<keyword evidence="3" id="KW-1185">Reference proteome</keyword>
<feature type="compositionally biased region" description="Basic and acidic residues" evidence="1">
    <location>
        <begin position="103"/>
        <end position="115"/>
    </location>
</feature>
<feature type="compositionally biased region" description="Acidic residues" evidence="1">
    <location>
        <begin position="834"/>
        <end position="850"/>
    </location>
</feature>
<proteinExistence type="predicted"/>
<comment type="caution">
    <text evidence="2">The sequence shown here is derived from an EMBL/GenBank/DDBJ whole genome shotgun (WGS) entry which is preliminary data.</text>
</comment>
<reference evidence="2 3" key="1">
    <citation type="journal article" date="2021" name="Sci. Rep.">
        <title>The genome of the diatom Chaetoceros tenuissimus carries an ancient integrated fragment of an extant virus.</title>
        <authorList>
            <person name="Hongo Y."/>
            <person name="Kimura K."/>
            <person name="Takaki Y."/>
            <person name="Yoshida Y."/>
            <person name="Baba S."/>
            <person name="Kobayashi G."/>
            <person name="Nagasaki K."/>
            <person name="Hano T."/>
            <person name="Tomaru Y."/>
        </authorList>
    </citation>
    <scope>NUCLEOTIDE SEQUENCE [LARGE SCALE GENOMIC DNA]</scope>
    <source>
        <strain evidence="2 3">NIES-3715</strain>
    </source>
</reference>
<organism evidence="2 3">
    <name type="scientific">Chaetoceros tenuissimus</name>
    <dbReference type="NCBI Taxonomy" id="426638"/>
    <lineage>
        <taxon>Eukaryota</taxon>
        <taxon>Sar</taxon>
        <taxon>Stramenopiles</taxon>
        <taxon>Ochrophyta</taxon>
        <taxon>Bacillariophyta</taxon>
        <taxon>Coscinodiscophyceae</taxon>
        <taxon>Chaetocerotophycidae</taxon>
        <taxon>Chaetocerotales</taxon>
        <taxon>Chaetocerotaceae</taxon>
        <taxon>Chaetoceros</taxon>
    </lineage>
</organism>
<evidence type="ECO:0000313" key="2">
    <source>
        <dbReference type="EMBL" id="GFH60314.1"/>
    </source>
</evidence>
<feature type="compositionally biased region" description="Polar residues" evidence="1">
    <location>
        <begin position="1099"/>
        <end position="1109"/>
    </location>
</feature>
<feature type="region of interest" description="Disordered" evidence="1">
    <location>
        <begin position="1"/>
        <end position="27"/>
    </location>
</feature>
<feature type="compositionally biased region" description="Basic and acidic residues" evidence="1">
    <location>
        <begin position="890"/>
        <end position="899"/>
    </location>
</feature>
<feature type="region of interest" description="Disordered" evidence="1">
    <location>
        <begin position="559"/>
        <end position="634"/>
    </location>
</feature>
<feature type="compositionally biased region" description="Low complexity" evidence="1">
    <location>
        <begin position="1259"/>
        <end position="1273"/>
    </location>
</feature>
<feature type="compositionally biased region" description="Low complexity" evidence="1">
    <location>
        <begin position="764"/>
        <end position="782"/>
    </location>
</feature>
<feature type="region of interest" description="Disordered" evidence="1">
    <location>
        <begin position="671"/>
        <end position="711"/>
    </location>
</feature>
<gene>
    <name evidence="2" type="ORF">CTEN210_16791</name>
</gene>
<feature type="compositionally biased region" description="Polar residues" evidence="1">
    <location>
        <begin position="805"/>
        <end position="815"/>
    </location>
</feature>
<dbReference type="EMBL" id="BLLK01000069">
    <property type="protein sequence ID" value="GFH60314.1"/>
    <property type="molecule type" value="Genomic_DNA"/>
</dbReference>
<feature type="compositionally biased region" description="Basic and acidic residues" evidence="1">
    <location>
        <begin position="941"/>
        <end position="960"/>
    </location>
</feature>
<feature type="compositionally biased region" description="Polar residues" evidence="1">
    <location>
        <begin position="447"/>
        <end position="459"/>
    </location>
</feature>
<protein>
    <submittedName>
        <fullName evidence="2">Uncharacterized protein</fullName>
    </submittedName>
</protein>
<feature type="compositionally biased region" description="Basic and acidic residues" evidence="1">
    <location>
        <begin position="1283"/>
        <end position="1308"/>
    </location>
</feature>
<feature type="region of interest" description="Disordered" evidence="1">
    <location>
        <begin position="310"/>
        <end position="329"/>
    </location>
</feature>
<feature type="compositionally biased region" description="Basic and acidic residues" evidence="1">
    <location>
        <begin position="122"/>
        <end position="137"/>
    </location>
</feature>